<organism evidence="1 2">
    <name type="scientific">Streptomyces qinglanensis</name>
    <dbReference type="NCBI Taxonomy" id="943816"/>
    <lineage>
        <taxon>Bacteria</taxon>
        <taxon>Bacillati</taxon>
        <taxon>Actinomycetota</taxon>
        <taxon>Actinomycetes</taxon>
        <taxon>Kitasatosporales</taxon>
        <taxon>Streptomycetaceae</taxon>
        <taxon>Streptomyces</taxon>
    </lineage>
</organism>
<keyword evidence="2" id="KW-1185">Reference proteome</keyword>
<reference evidence="2" key="1">
    <citation type="submission" date="2016-10" db="EMBL/GenBank/DDBJ databases">
        <authorList>
            <person name="Varghese N."/>
            <person name="Submissions S."/>
        </authorList>
    </citation>
    <scope>NUCLEOTIDE SEQUENCE [LARGE SCALE GENOMIC DNA]</scope>
    <source>
        <strain evidence="2">CGMCC 4.6825</strain>
    </source>
</reference>
<protein>
    <submittedName>
        <fullName evidence="1">Uncharacterized protein</fullName>
    </submittedName>
</protein>
<evidence type="ECO:0000313" key="1">
    <source>
        <dbReference type="EMBL" id="SES30617.1"/>
    </source>
</evidence>
<accession>A0A1H9WAA5</accession>
<evidence type="ECO:0000313" key="2">
    <source>
        <dbReference type="Proteomes" id="UP000182841"/>
    </source>
</evidence>
<name>A0A1H9WAA5_9ACTN</name>
<dbReference type="RefSeq" id="WP_075002926.1">
    <property type="nucleotide sequence ID" value="NZ_FOGO01000016.1"/>
</dbReference>
<dbReference type="OrthoDB" id="3848913at2"/>
<sequence length="644" mass="70849">MRGPVTHFEGSHGPVNSGAGAQHISIYQEIRDSAAPDRSGRNPRRAAAQELRGLRRRFAPTPGCARARQVLEEQRTVLLSARPGHGACTAAMALLCELPQGAERFRELVDQAEEEHGTDQALDPAQVEEGAAFLLDLSGTTRRRYTAFMAELPGFVQVVRDRDAWLAVVLPQEWQTGFDPLLQRLTARLERPDPVQVLGAHLRECGIRPEPSQLSGKELGHLLAGATLAEVVELSEGIRAARETAPGESGFSAWLDVAMAARAPELRDVDNHMDNLESGAQRALLLATALLHEARADTIHEAAIRLLHVTEHPQVTTPPLQQRTLTARLREIRATRGADGRVRFDASGYQERVRAWFWDNYPQLRAPLGNWMDEAADLPALGTADRLALVTRFARECLRTGPPEVLSGPAERWTRAGASAETLSMAARALAEGVVDPRHGSAFRHRLYVWSQDAALPTSRAHVLIGVCSEVLSRRFPDRAMVRLRHLSRHQHPDVRRTAREALSRITASDDRLYRSLLRRLRVAHDTRGRRDLAVFFQVADPSRLPDDVPWRTLLADHWATAFAALPPGAWEESLRGWLNQVCSQPAASRLALSSLAAACARHRAAFGTVYAIACAWAGGVPERVRTVDALWASCRSVAASPAG</sequence>
<dbReference type="EMBL" id="FOGO01000016">
    <property type="protein sequence ID" value="SES30617.1"/>
    <property type="molecule type" value="Genomic_DNA"/>
</dbReference>
<gene>
    <name evidence="1" type="ORF">SAMN05421870_11633</name>
</gene>
<dbReference type="Proteomes" id="UP000182841">
    <property type="component" value="Unassembled WGS sequence"/>
</dbReference>
<dbReference type="AlphaFoldDB" id="A0A1H9WAA5"/>
<proteinExistence type="predicted"/>